<gene>
    <name evidence="1" type="ORF">HGA03_16680</name>
</gene>
<evidence type="ECO:0000313" key="2">
    <source>
        <dbReference type="Proteomes" id="UP000581206"/>
    </source>
</evidence>
<protein>
    <submittedName>
        <fullName evidence="1">Uncharacterized protein</fullName>
    </submittedName>
</protein>
<evidence type="ECO:0000313" key="1">
    <source>
        <dbReference type="EMBL" id="NKY24304.1"/>
    </source>
</evidence>
<dbReference type="AlphaFoldDB" id="A0A7X6KYG2"/>
<accession>A0A7X6KYG2</accession>
<organism evidence="1 2">
    <name type="scientific">Cellulomonas denverensis</name>
    <dbReference type="NCBI Taxonomy" id="264297"/>
    <lineage>
        <taxon>Bacteria</taxon>
        <taxon>Bacillati</taxon>
        <taxon>Actinomycetota</taxon>
        <taxon>Actinomycetes</taxon>
        <taxon>Micrococcales</taxon>
        <taxon>Cellulomonadaceae</taxon>
        <taxon>Cellulomonas</taxon>
    </lineage>
</organism>
<dbReference type="EMBL" id="JAAXOX010000014">
    <property type="protein sequence ID" value="NKY24304.1"/>
    <property type="molecule type" value="Genomic_DNA"/>
</dbReference>
<comment type="caution">
    <text evidence="1">The sequence shown here is derived from an EMBL/GenBank/DDBJ whole genome shotgun (WGS) entry which is preliminary data.</text>
</comment>
<keyword evidence="2" id="KW-1185">Reference proteome</keyword>
<proteinExistence type="predicted"/>
<dbReference type="Proteomes" id="UP000581206">
    <property type="component" value="Unassembled WGS sequence"/>
</dbReference>
<name>A0A7X6KYG2_9CELL</name>
<dbReference type="RefSeq" id="WP_168631439.1">
    <property type="nucleotide sequence ID" value="NZ_BONL01000036.1"/>
</dbReference>
<sequence>MTASYYRIQEACRPVAQLLDAEYQTSLSYCTGTERSGVSACRSVEDLATYLAISGMPWDPETFVLVEVDADLADVEDEDHDLGARLVIPTKIIAVTPVMDTGLLDLIDAAFAA</sequence>
<reference evidence="1 2" key="1">
    <citation type="submission" date="2020-04" db="EMBL/GenBank/DDBJ databases">
        <title>MicrobeNet Type strains.</title>
        <authorList>
            <person name="Nicholson A.C."/>
        </authorList>
    </citation>
    <scope>NUCLEOTIDE SEQUENCE [LARGE SCALE GENOMIC DNA]</scope>
    <source>
        <strain evidence="1 2">ATCC BAA-788</strain>
    </source>
</reference>